<dbReference type="GO" id="GO:0042602">
    <property type="term" value="F:riboflavin reductase (NADPH) activity"/>
    <property type="evidence" value="ECO:0007669"/>
    <property type="project" value="TreeGrafter"/>
</dbReference>
<dbReference type="AlphaFoldDB" id="A0A6S6W1Z6"/>
<keyword evidence="1" id="KW-0560">Oxidoreductase</keyword>
<dbReference type="SUPFAM" id="SSF50475">
    <property type="entry name" value="FMN-binding split barrel"/>
    <property type="match status" value="1"/>
</dbReference>
<evidence type="ECO:0000259" key="3">
    <source>
        <dbReference type="SMART" id="SM00903"/>
    </source>
</evidence>
<dbReference type="GO" id="GO:0010181">
    <property type="term" value="F:FMN binding"/>
    <property type="evidence" value="ECO:0007669"/>
    <property type="project" value="InterPro"/>
</dbReference>
<proteinExistence type="predicted"/>
<feature type="region of interest" description="Disordered" evidence="2">
    <location>
        <begin position="777"/>
        <end position="810"/>
    </location>
</feature>
<name>A0A6S6W1Z6_9PLEO</name>
<protein>
    <submittedName>
        <fullName evidence="4">Flavin Reduct domain containing protein</fullName>
    </submittedName>
</protein>
<dbReference type="Gene3D" id="2.30.110.10">
    <property type="entry name" value="Electron Transport, Fmn-binding Protein, Chain A"/>
    <property type="match status" value="1"/>
</dbReference>
<dbReference type="PANTHER" id="PTHR30466">
    <property type="entry name" value="FLAVIN REDUCTASE"/>
    <property type="match status" value="1"/>
</dbReference>
<sequence length="873" mass="99386">MALAQRPASRFFAAFYRWNLHTQRLRPCALASQCARNNAHIRNGICLPRHYHATRLLQQSQVEPQAQDEQATALAEDIRNLPQKEEEHPSQSADSIQEEVASTQPSVEEQDASLELSEAELKKQALKDSVRGFMRKVPSSVAVVTVAGTDTGKKHGPVGVAVSSLCTVTLDPPTISFNIKEPSKTLDSIREANGLFRIHFPAADRGGAKVVDLFSRGNHPDAYNLRRKELKFHHPQEQPNSTSSTPSLAPQIWEDYILAAMECKVTHEFPVADHVILVAKVENLERKLSTDPTMLYIDGGYRIPKGENIYTSVRAKTPTVTNEGVWSVWNYPLFPGEKERLHYFAQIKALVKKNPVYYQDPTRDTYRAIDSNLPYPAANFGINIELLVAECRQELGLEDKLPPELKDQQVLADFYGSLTPSTKEKIIERAKKAITLDSRFLTQNYRLFLQQIGVSPNIRDLLPSDIMKPLRAAGLIPPFDPQEQTESTSYDIRKVEQVELRLREELKKMKYAAALKEPFDRIMHAIGEKKPAVYIFKKSRSRLLTESHPTLFGAMCVDISGHLTDAETRVVMCRLINRLNIFSLNFRRSITEDWCESLRRVGVNPTITGMNVEFMFGKLRHVFYSTRHFRDFPTAVEEMLKPWFVWTVSWDDLEERVKQFVQRTPLRATGWANKDRLAAMGLHWEAVVTLPKADSLGEDVKQPLWEGHILDTIIAKELKNHYGKGTDEENEGIAKYLKETYDFDVTHKSIVYTPAASLNQSSGDEMLEAMEANLPTKKEQAKSSFLKRVTAPPRLRTEETTAPRKPRHRSLVNLATRKIRIRGFEQSTTPEVRRYKTSEVNKLNKNGMLRKPKVEPPAEWKTYSFKKEGEGSL</sequence>
<dbReference type="EMBL" id="HG992981">
    <property type="protein sequence ID" value="CAE7176619.1"/>
    <property type="molecule type" value="Genomic_DNA"/>
</dbReference>
<dbReference type="Pfam" id="PF01613">
    <property type="entry name" value="Flavin_Reduct"/>
    <property type="match status" value="1"/>
</dbReference>
<evidence type="ECO:0000256" key="1">
    <source>
        <dbReference type="ARBA" id="ARBA00023002"/>
    </source>
</evidence>
<organism evidence="4 5">
    <name type="scientific">Pyrenophora teres f. teres</name>
    <dbReference type="NCBI Taxonomy" id="97479"/>
    <lineage>
        <taxon>Eukaryota</taxon>
        <taxon>Fungi</taxon>
        <taxon>Dikarya</taxon>
        <taxon>Ascomycota</taxon>
        <taxon>Pezizomycotina</taxon>
        <taxon>Dothideomycetes</taxon>
        <taxon>Pleosporomycetidae</taxon>
        <taxon>Pleosporales</taxon>
        <taxon>Pleosporineae</taxon>
        <taxon>Pleosporaceae</taxon>
        <taxon>Pyrenophora</taxon>
    </lineage>
</organism>
<feature type="compositionally biased region" description="Polar residues" evidence="2">
    <location>
        <begin position="90"/>
        <end position="107"/>
    </location>
</feature>
<feature type="domain" description="Flavin reductase like" evidence="3">
    <location>
        <begin position="134"/>
        <end position="303"/>
    </location>
</feature>
<dbReference type="InterPro" id="IPR012349">
    <property type="entry name" value="Split_barrel_FMN-bd"/>
</dbReference>
<dbReference type="InterPro" id="IPR002563">
    <property type="entry name" value="Flavin_Rdtase-like_dom"/>
</dbReference>
<dbReference type="SMART" id="SM00903">
    <property type="entry name" value="Flavin_Reduct"/>
    <property type="match status" value="1"/>
</dbReference>
<dbReference type="PANTHER" id="PTHR30466:SF1">
    <property type="entry name" value="FMN REDUCTASE (NADH) RUTF"/>
    <property type="match status" value="1"/>
</dbReference>
<accession>A0A6S6W1Z6</accession>
<dbReference type="InterPro" id="IPR050268">
    <property type="entry name" value="NADH-dep_flavin_reductase"/>
</dbReference>
<evidence type="ECO:0000256" key="2">
    <source>
        <dbReference type="SAM" id="MobiDB-lite"/>
    </source>
</evidence>
<dbReference type="Proteomes" id="UP000472372">
    <property type="component" value="Chromosome 5"/>
</dbReference>
<evidence type="ECO:0000313" key="5">
    <source>
        <dbReference type="Proteomes" id="UP000472372"/>
    </source>
</evidence>
<evidence type="ECO:0000313" key="4">
    <source>
        <dbReference type="EMBL" id="CAE7176619.1"/>
    </source>
</evidence>
<gene>
    <name evidence="4" type="ORF">PTTW11_06024</name>
</gene>
<feature type="region of interest" description="Disordered" evidence="2">
    <location>
        <begin position="82"/>
        <end position="112"/>
    </location>
</feature>
<reference evidence="4" key="1">
    <citation type="submission" date="2021-02" db="EMBL/GenBank/DDBJ databases">
        <authorList>
            <person name="Syme A R."/>
            <person name="Syme A R."/>
            <person name="Moolhuijzen P."/>
        </authorList>
    </citation>
    <scope>NUCLEOTIDE SEQUENCE</scope>
    <source>
        <strain evidence="4">W1-1</strain>
    </source>
</reference>